<feature type="transmembrane region" description="Helical" evidence="2">
    <location>
        <begin position="155"/>
        <end position="179"/>
    </location>
</feature>
<protein>
    <submittedName>
        <fullName evidence="3">Uncharacterized protein</fullName>
    </submittedName>
</protein>
<feature type="compositionally biased region" description="Pro residues" evidence="1">
    <location>
        <begin position="314"/>
        <end position="327"/>
    </location>
</feature>
<dbReference type="AlphaFoldDB" id="A0A9W4NH07"/>
<keyword evidence="2" id="KW-0812">Transmembrane</keyword>
<keyword evidence="2" id="KW-0472">Membrane</keyword>
<dbReference type="OrthoDB" id="4504921at2759"/>
<feature type="compositionally biased region" description="Low complexity" evidence="1">
    <location>
        <begin position="345"/>
        <end position="355"/>
    </location>
</feature>
<feature type="transmembrane region" description="Helical" evidence="2">
    <location>
        <begin position="274"/>
        <end position="292"/>
    </location>
</feature>
<evidence type="ECO:0000256" key="2">
    <source>
        <dbReference type="SAM" id="Phobius"/>
    </source>
</evidence>
<dbReference type="Proteomes" id="UP001152649">
    <property type="component" value="Unassembled WGS sequence"/>
</dbReference>
<keyword evidence="4" id="KW-1185">Reference proteome</keyword>
<evidence type="ECO:0000256" key="1">
    <source>
        <dbReference type="SAM" id="MobiDB-lite"/>
    </source>
</evidence>
<sequence length="364" mass="41149">MAPRRGGSGFYYDNSAWSSTTILSLEYGSYGYGSNHNRYKDLYYAMFAFDILTLIAFIVFLVWSCTIRGNRGLPIKTLNSALFSFILSQICTVVVEALYVASAEVMMYYLISYMLSNFFRYLGICLTFYVFWSLQHSLLSRLTDSGKPYAAVTTVHWILLALTLLFSLVVWALYVVYAAGTVTFRYFIDVAVWVKVGSALYIVFWLLSLEVLAWSIFVAVKAGTHRFVSKMPVFALINAAVGWFALTLTSMVIWVRYNLEIRFVVPDYLSTVQAAVSFIFWVVTFVGLLLCCSKWRRLGQEPEKYDAPAQYPYPQYPAGPYPPPPGQASPGQYQTPYPNQPHGTAPYYDYAANPAPTHPVSSPH</sequence>
<feature type="transmembrane region" description="Helical" evidence="2">
    <location>
        <begin position="232"/>
        <end position="254"/>
    </location>
</feature>
<keyword evidence="2" id="KW-1133">Transmembrane helix</keyword>
<reference evidence="3" key="1">
    <citation type="submission" date="2021-07" db="EMBL/GenBank/DDBJ databases">
        <authorList>
            <person name="Branca A.L. A."/>
        </authorList>
    </citation>
    <scope>NUCLEOTIDE SEQUENCE</scope>
</reference>
<dbReference type="EMBL" id="CAJVPG010000177">
    <property type="protein sequence ID" value="CAG8368621.1"/>
    <property type="molecule type" value="Genomic_DNA"/>
</dbReference>
<gene>
    <name evidence="3" type="ORF">PSALAMII_LOCUS4523</name>
</gene>
<feature type="transmembrane region" description="Helical" evidence="2">
    <location>
        <begin position="107"/>
        <end position="134"/>
    </location>
</feature>
<feature type="transmembrane region" description="Helical" evidence="2">
    <location>
        <begin position="199"/>
        <end position="220"/>
    </location>
</feature>
<accession>A0A9W4NH07</accession>
<feature type="transmembrane region" description="Helical" evidence="2">
    <location>
        <begin position="42"/>
        <end position="66"/>
    </location>
</feature>
<feature type="region of interest" description="Disordered" evidence="1">
    <location>
        <begin position="313"/>
        <end position="364"/>
    </location>
</feature>
<evidence type="ECO:0000313" key="4">
    <source>
        <dbReference type="Proteomes" id="UP001152649"/>
    </source>
</evidence>
<proteinExistence type="predicted"/>
<organism evidence="3 4">
    <name type="scientific">Penicillium salamii</name>
    <dbReference type="NCBI Taxonomy" id="1612424"/>
    <lineage>
        <taxon>Eukaryota</taxon>
        <taxon>Fungi</taxon>
        <taxon>Dikarya</taxon>
        <taxon>Ascomycota</taxon>
        <taxon>Pezizomycotina</taxon>
        <taxon>Eurotiomycetes</taxon>
        <taxon>Eurotiomycetidae</taxon>
        <taxon>Eurotiales</taxon>
        <taxon>Aspergillaceae</taxon>
        <taxon>Penicillium</taxon>
    </lineage>
</organism>
<name>A0A9W4NH07_9EURO</name>
<feature type="transmembrane region" description="Helical" evidence="2">
    <location>
        <begin position="78"/>
        <end position="101"/>
    </location>
</feature>
<comment type="caution">
    <text evidence="3">The sequence shown here is derived from an EMBL/GenBank/DDBJ whole genome shotgun (WGS) entry which is preliminary data.</text>
</comment>
<evidence type="ECO:0000313" key="3">
    <source>
        <dbReference type="EMBL" id="CAG8368621.1"/>
    </source>
</evidence>